<dbReference type="Proteomes" id="UP000008064">
    <property type="component" value="Unassembled WGS sequence"/>
</dbReference>
<sequence>MDKITLIWDIFYHYYLDDRASSLLLTQCQKLIKLSKSLNAWKSGPYASFLRMCTGHTLTELRRYWTLYAETGGFSLRKQQVLRQKFSTGVNSVRDKAAKVPHTLFSSRSAGPLSTHALSVLAEHF</sequence>
<protein>
    <submittedName>
        <fullName evidence="1">Uncharacterized protein</fullName>
    </submittedName>
</protein>
<accession>F8PDQ4</accession>
<proteinExistence type="predicted"/>
<dbReference type="HOGENOM" id="CLU_1998076_0_0_1"/>
<dbReference type="EMBL" id="GL945446">
    <property type="protein sequence ID" value="EGO18874.1"/>
    <property type="molecule type" value="Genomic_DNA"/>
</dbReference>
<organism>
    <name type="scientific">Serpula lacrymans var. lacrymans (strain S7.9)</name>
    <name type="common">Dry rot fungus</name>
    <dbReference type="NCBI Taxonomy" id="578457"/>
    <lineage>
        <taxon>Eukaryota</taxon>
        <taxon>Fungi</taxon>
        <taxon>Dikarya</taxon>
        <taxon>Basidiomycota</taxon>
        <taxon>Agaricomycotina</taxon>
        <taxon>Agaricomycetes</taxon>
        <taxon>Agaricomycetidae</taxon>
        <taxon>Boletales</taxon>
        <taxon>Coniophorineae</taxon>
        <taxon>Serpulaceae</taxon>
        <taxon>Serpula</taxon>
    </lineage>
</organism>
<evidence type="ECO:0000313" key="1">
    <source>
        <dbReference type="EMBL" id="EGO18874.1"/>
    </source>
</evidence>
<feature type="non-terminal residue" evidence="1">
    <location>
        <position position="125"/>
    </location>
</feature>
<gene>
    <name evidence="1" type="ORF">SERLADRAFT_480550</name>
</gene>
<dbReference type="GeneID" id="18821548"/>
<name>F8PDQ4_SERL9</name>
<reference evidence="1" key="1">
    <citation type="submission" date="2011-04" db="EMBL/GenBank/DDBJ databases">
        <title>Evolution of plant cell wall degrading machinery underlies the functional diversity of forest fungi.</title>
        <authorList>
            <consortium name="US DOE Joint Genome Institute (JGI-PGF)"/>
            <person name="Eastwood D.C."/>
            <person name="Floudas D."/>
            <person name="Binder M."/>
            <person name="Majcherczyk A."/>
            <person name="Schneider P."/>
            <person name="Aerts A."/>
            <person name="Asiegbu F.O."/>
            <person name="Baker S.E."/>
            <person name="Barry K."/>
            <person name="Bendiksby M."/>
            <person name="Blumentritt M."/>
            <person name="Coutinho P.M."/>
            <person name="Cullen D."/>
            <person name="Cullen D."/>
            <person name="Gathman A."/>
            <person name="Goodell B."/>
            <person name="Henrissat B."/>
            <person name="Ihrmark K."/>
            <person name="Kauserud H."/>
            <person name="Kohler A."/>
            <person name="LaButti K."/>
            <person name="Lapidus A."/>
            <person name="Lavin J.L."/>
            <person name="Lee Y.-H."/>
            <person name="Lindquist E."/>
            <person name="Lilly W."/>
            <person name="Lucas S."/>
            <person name="Morin E."/>
            <person name="Murat C."/>
            <person name="Oguiza J.A."/>
            <person name="Park J."/>
            <person name="Pisabarro A.G."/>
            <person name="Riley R."/>
            <person name="Rosling A."/>
            <person name="Salamov A."/>
            <person name="Schmidt O."/>
            <person name="Schmutz J."/>
            <person name="Skrede I."/>
            <person name="Stenlid J."/>
            <person name="Wiebenga A."/>
            <person name="Xie X."/>
            <person name="Kues U."/>
            <person name="Hibbett D.S."/>
            <person name="Hoffmeister D."/>
            <person name="Hogberg N."/>
            <person name="Martin F."/>
            <person name="Grigoriev I.V."/>
            <person name="Watkinson S.C."/>
        </authorList>
    </citation>
    <scope>NUCLEOTIDE SEQUENCE</scope>
    <source>
        <strain evidence="1">S7.9</strain>
    </source>
</reference>
<dbReference type="RefSeq" id="XP_007324527.1">
    <property type="nucleotide sequence ID" value="XM_007324465.1"/>
</dbReference>
<dbReference type="KEGG" id="sla:SERLADRAFT_480550"/>
<dbReference type="OrthoDB" id="432970at2759"/>
<dbReference type="AlphaFoldDB" id="F8PDQ4"/>